<dbReference type="GO" id="GO:0008270">
    <property type="term" value="F:zinc ion binding"/>
    <property type="evidence" value="ECO:0007669"/>
    <property type="project" value="UniProtKB-KW"/>
</dbReference>
<evidence type="ECO:0000259" key="10">
    <source>
        <dbReference type="PROSITE" id="PS50114"/>
    </source>
</evidence>
<dbReference type="InterPro" id="IPR013088">
    <property type="entry name" value="Znf_NHR/GATA"/>
</dbReference>
<dbReference type="InterPro" id="IPR000679">
    <property type="entry name" value="Znf_GATA"/>
</dbReference>
<dbReference type="SUPFAM" id="SSF57716">
    <property type="entry name" value="Glucocorticoid receptor-like (DNA-binding domain)"/>
    <property type="match status" value="1"/>
</dbReference>
<dbReference type="Pfam" id="PF00320">
    <property type="entry name" value="GATA"/>
    <property type="match status" value="1"/>
</dbReference>
<dbReference type="Gramene" id="OIV98696">
    <property type="protein sequence ID" value="OIV98696"/>
    <property type="gene ID" value="TanjilG_24867"/>
</dbReference>
<dbReference type="InterPro" id="IPR051140">
    <property type="entry name" value="GATA_TF"/>
</dbReference>
<evidence type="ECO:0000256" key="7">
    <source>
        <dbReference type="ARBA" id="ARBA00023159"/>
    </source>
</evidence>
<evidence type="ECO:0000313" key="11">
    <source>
        <dbReference type="EMBL" id="OIV98696.1"/>
    </source>
</evidence>
<dbReference type="CDD" id="cd00202">
    <property type="entry name" value="ZnF_GATA"/>
    <property type="match status" value="1"/>
</dbReference>
<evidence type="ECO:0000256" key="8">
    <source>
        <dbReference type="ARBA" id="ARBA00023163"/>
    </source>
</evidence>
<dbReference type="PANTHER" id="PTHR45658:SF18">
    <property type="entry name" value="PROTEIN GAT2"/>
    <property type="match status" value="1"/>
</dbReference>
<dbReference type="EMBL" id="CM007373">
    <property type="protein sequence ID" value="OIV98696.1"/>
    <property type="molecule type" value="Genomic_DNA"/>
</dbReference>
<keyword evidence="4" id="KW-0862">Zinc</keyword>
<feature type="domain" description="GATA-type" evidence="10">
    <location>
        <begin position="123"/>
        <end position="159"/>
    </location>
</feature>
<keyword evidence="5" id="KW-0805">Transcription regulation</keyword>
<sequence>MISFALLDDFFNDCNCDSNDIDIEDDTSNDYLAKPLCVPQDTLHDMELWDPSFSNDLDPNILSLLYADDINEESKTTAKNDHVSQSNVQNKLRVIRRPRTRKPRRKRIDYGTWYKFGFENSETVEEKRCSQCETKHTPVWRTGPMGKNTLCNACGIRYRSTKLFQEYRHLLNPTFGGKRHSHYNLRTLKT</sequence>
<evidence type="ECO:0000256" key="2">
    <source>
        <dbReference type="ARBA" id="ARBA00022723"/>
    </source>
</evidence>
<dbReference type="SMART" id="SM00401">
    <property type="entry name" value="ZnF_GATA"/>
    <property type="match status" value="1"/>
</dbReference>
<keyword evidence="3 9" id="KW-0863">Zinc-finger</keyword>
<keyword evidence="7" id="KW-0010">Activator</keyword>
<accession>A0A4P1QZR8</accession>
<dbReference type="AlphaFoldDB" id="A0A4P1QZR8"/>
<reference evidence="11 12" key="1">
    <citation type="journal article" date="2017" name="Plant Biotechnol. J.">
        <title>A comprehensive draft genome sequence for lupin (Lupinus angustifolius), an emerging health food: insights into plant-microbe interactions and legume evolution.</title>
        <authorList>
            <person name="Hane J.K."/>
            <person name="Ming Y."/>
            <person name="Kamphuis L.G."/>
            <person name="Nelson M.N."/>
            <person name="Garg G."/>
            <person name="Atkins C.A."/>
            <person name="Bayer P.E."/>
            <person name="Bravo A."/>
            <person name="Bringans S."/>
            <person name="Cannon S."/>
            <person name="Edwards D."/>
            <person name="Foley R."/>
            <person name="Gao L.L."/>
            <person name="Harrison M.J."/>
            <person name="Huang W."/>
            <person name="Hurgobin B."/>
            <person name="Li S."/>
            <person name="Liu C.W."/>
            <person name="McGrath A."/>
            <person name="Morahan G."/>
            <person name="Murray J."/>
            <person name="Weller J."/>
            <person name="Jian J."/>
            <person name="Singh K.B."/>
        </authorList>
    </citation>
    <scope>NUCLEOTIDE SEQUENCE [LARGE SCALE GENOMIC DNA]</scope>
    <source>
        <strain evidence="12">cv. Tanjil</strain>
        <tissue evidence="11">Whole plant</tissue>
    </source>
</reference>
<evidence type="ECO:0000256" key="1">
    <source>
        <dbReference type="ARBA" id="ARBA00005694"/>
    </source>
</evidence>
<proteinExistence type="inferred from homology"/>
<evidence type="ECO:0000256" key="4">
    <source>
        <dbReference type="ARBA" id="ARBA00022833"/>
    </source>
</evidence>
<dbReference type="PROSITE" id="PS50114">
    <property type="entry name" value="GATA_ZN_FINGER_2"/>
    <property type="match status" value="1"/>
</dbReference>
<protein>
    <recommendedName>
        <fullName evidence="10">GATA-type domain-containing protein</fullName>
    </recommendedName>
</protein>
<evidence type="ECO:0000256" key="5">
    <source>
        <dbReference type="ARBA" id="ARBA00023015"/>
    </source>
</evidence>
<dbReference type="Proteomes" id="UP000188354">
    <property type="component" value="Chromosome LG13"/>
</dbReference>
<dbReference type="PANTHER" id="PTHR45658">
    <property type="entry name" value="GATA TRANSCRIPTION FACTOR"/>
    <property type="match status" value="1"/>
</dbReference>
<keyword evidence="12" id="KW-1185">Reference proteome</keyword>
<evidence type="ECO:0000256" key="3">
    <source>
        <dbReference type="ARBA" id="ARBA00022771"/>
    </source>
</evidence>
<evidence type="ECO:0000256" key="6">
    <source>
        <dbReference type="ARBA" id="ARBA00023125"/>
    </source>
</evidence>
<dbReference type="GO" id="GO:0006355">
    <property type="term" value="P:regulation of DNA-templated transcription"/>
    <property type="evidence" value="ECO:0007669"/>
    <property type="project" value="InterPro"/>
</dbReference>
<keyword evidence="8" id="KW-0804">Transcription</keyword>
<keyword evidence="2" id="KW-0479">Metal-binding</keyword>
<dbReference type="PROSITE" id="PS00344">
    <property type="entry name" value="GATA_ZN_FINGER_1"/>
    <property type="match status" value="1"/>
</dbReference>
<evidence type="ECO:0000313" key="12">
    <source>
        <dbReference type="Proteomes" id="UP000188354"/>
    </source>
</evidence>
<dbReference type="GO" id="GO:0043565">
    <property type="term" value="F:sequence-specific DNA binding"/>
    <property type="evidence" value="ECO:0007669"/>
    <property type="project" value="InterPro"/>
</dbReference>
<gene>
    <name evidence="11" type="ORF">TanjilG_24867</name>
</gene>
<organism evidence="11 12">
    <name type="scientific">Lupinus angustifolius</name>
    <name type="common">Narrow-leaved blue lupine</name>
    <dbReference type="NCBI Taxonomy" id="3871"/>
    <lineage>
        <taxon>Eukaryota</taxon>
        <taxon>Viridiplantae</taxon>
        <taxon>Streptophyta</taxon>
        <taxon>Embryophyta</taxon>
        <taxon>Tracheophyta</taxon>
        <taxon>Spermatophyta</taxon>
        <taxon>Magnoliopsida</taxon>
        <taxon>eudicotyledons</taxon>
        <taxon>Gunneridae</taxon>
        <taxon>Pentapetalae</taxon>
        <taxon>rosids</taxon>
        <taxon>fabids</taxon>
        <taxon>Fabales</taxon>
        <taxon>Fabaceae</taxon>
        <taxon>Papilionoideae</taxon>
        <taxon>50 kb inversion clade</taxon>
        <taxon>genistoids sensu lato</taxon>
        <taxon>core genistoids</taxon>
        <taxon>Genisteae</taxon>
        <taxon>Lupinus</taxon>
    </lineage>
</organism>
<dbReference type="Gene3D" id="3.30.50.10">
    <property type="entry name" value="Erythroid Transcription Factor GATA-1, subunit A"/>
    <property type="match status" value="1"/>
</dbReference>
<keyword evidence="6" id="KW-0238">DNA-binding</keyword>
<name>A0A4P1QZR8_LUPAN</name>
<comment type="similarity">
    <text evidence="1">Belongs to the type IV zinc-finger family. Class A subfamily.</text>
</comment>
<evidence type="ECO:0000256" key="9">
    <source>
        <dbReference type="PROSITE-ProRule" id="PRU00094"/>
    </source>
</evidence>